<evidence type="ECO:0000313" key="1">
    <source>
        <dbReference type="EMBL" id="EFE49410.1"/>
    </source>
</evidence>
<protein>
    <submittedName>
        <fullName evidence="1">Uncharacterized protein</fullName>
    </submittedName>
</protein>
<evidence type="ECO:0000313" key="2">
    <source>
        <dbReference type="Proteomes" id="UP000005536"/>
    </source>
</evidence>
<name>D4DRZ4_NEIEG</name>
<reference evidence="1 2" key="1">
    <citation type="submission" date="2010-02" db="EMBL/GenBank/DDBJ databases">
        <authorList>
            <person name="Weinstock G."/>
            <person name="Sodergren E."/>
            <person name="Clifton S."/>
            <person name="Fulton L."/>
            <person name="Fulton B."/>
            <person name="Courtney L."/>
            <person name="Fronick C."/>
            <person name="Harrison M."/>
            <person name="Strong C."/>
            <person name="Farmer C."/>
            <person name="Delahaunty K."/>
            <person name="Markovic C."/>
            <person name="Hall O."/>
            <person name="Minx P."/>
            <person name="Tomlinson C."/>
            <person name="Mitreva M."/>
            <person name="Nelson J."/>
            <person name="Hou S."/>
            <person name="Wollam A."/>
            <person name="Pepin K.H."/>
            <person name="Johnson M."/>
            <person name="Bhonagiri V."/>
            <person name="Zhang X."/>
            <person name="Suruliraj S."/>
            <person name="Warren W."/>
            <person name="Chinwalla A."/>
            <person name="Mardis E.R."/>
            <person name="Wilson R.K."/>
        </authorList>
    </citation>
    <scope>NUCLEOTIDE SEQUENCE [LARGE SCALE GENOMIC DNA]</scope>
    <source>
        <strain evidence="1 2">ATCC 29315</strain>
    </source>
</reference>
<proteinExistence type="predicted"/>
<dbReference type="EMBL" id="ADBF01000152">
    <property type="protein sequence ID" value="EFE49410.1"/>
    <property type="molecule type" value="Genomic_DNA"/>
</dbReference>
<organism evidence="1 2">
    <name type="scientific">Neisseria elongata subsp. glycolytica ATCC 29315</name>
    <dbReference type="NCBI Taxonomy" id="546263"/>
    <lineage>
        <taxon>Bacteria</taxon>
        <taxon>Pseudomonadati</taxon>
        <taxon>Pseudomonadota</taxon>
        <taxon>Betaproteobacteria</taxon>
        <taxon>Neisseriales</taxon>
        <taxon>Neisseriaceae</taxon>
        <taxon>Neisseria</taxon>
    </lineage>
</organism>
<dbReference type="AlphaFoldDB" id="D4DRZ4"/>
<gene>
    <name evidence="1" type="ORF">NEIELOOT_01837</name>
</gene>
<dbReference type="Proteomes" id="UP000005536">
    <property type="component" value="Unassembled WGS sequence"/>
</dbReference>
<comment type="caution">
    <text evidence="1">The sequence shown here is derived from an EMBL/GenBank/DDBJ whole genome shotgun (WGS) entry which is preliminary data.</text>
</comment>
<accession>D4DRZ4</accession>
<sequence>MPSENNVSTGFESPDCVFRRPSSWNRARYRNALYVAKIMLRTDV</sequence>